<organism evidence="5">
    <name type="scientific">viral metagenome</name>
    <dbReference type="NCBI Taxonomy" id="1070528"/>
    <lineage>
        <taxon>unclassified sequences</taxon>
        <taxon>metagenomes</taxon>
        <taxon>organismal metagenomes</taxon>
    </lineage>
</organism>
<dbReference type="AlphaFoldDB" id="A0A6C0LQ20"/>
<protein>
    <recommendedName>
        <fullName evidence="4">AN1-type domain-containing protein</fullName>
    </recommendedName>
</protein>
<feature type="domain" description="AN1-type" evidence="4">
    <location>
        <begin position="31"/>
        <end position="79"/>
    </location>
</feature>
<dbReference type="PANTHER" id="PTHR10634:SF124">
    <property type="entry name" value="ZINC FINGER A20 AND AN1 DOMAIN-CONTAINING STRESS-ASSOCIATED PROTEIN 8-RELATED"/>
    <property type="match status" value="1"/>
</dbReference>
<accession>A0A6C0LQ20</accession>
<keyword evidence="1" id="KW-0479">Metal-binding</keyword>
<name>A0A6C0LQ20_9ZZZZ</name>
<evidence type="ECO:0000259" key="4">
    <source>
        <dbReference type="PROSITE" id="PS51039"/>
    </source>
</evidence>
<dbReference type="InterPro" id="IPR050652">
    <property type="entry name" value="AN1_A20_ZnFinger"/>
</dbReference>
<sequence length="99" mass="10911">MSTANTTTNSPVFLPSQVLVQPPSLMLGTSEKPKNRCNHADCKVKLLLSDMACKCGSRFCGKHRYAEEHRCSFDYRQSAAKNLSTSLVKCVATSLKQTI</sequence>
<keyword evidence="2" id="KW-0863">Zinc-finger</keyword>
<dbReference type="GO" id="GO:0008270">
    <property type="term" value="F:zinc ion binding"/>
    <property type="evidence" value="ECO:0007669"/>
    <property type="project" value="UniProtKB-KW"/>
</dbReference>
<reference evidence="5" key="1">
    <citation type="journal article" date="2020" name="Nature">
        <title>Giant virus diversity and host interactions through global metagenomics.</title>
        <authorList>
            <person name="Schulz F."/>
            <person name="Roux S."/>
            <person name="Paez-Espino D."/>
            <person name="Jungbluth S."/>
            <person name="Walsh D.A."/>
            <person name="Denef V.J."/>
            <person name="McMahon K.D."/>
            <person name="Konstantinidis K.T."/>
            <person name="Eloe-Fadrosh E.A."/>
            <person name="Kyrpides N.C."/>
            <person name="Woyke T."/>
        </authorList>
    </citation>
    <scope>NUCLEOTIDE SEQUENCE</scope>
    <source>
        <strain evidence="5">GVMAG-M-3300027963-41</strain>
    </source>
</reference>
<evidence type="ECO:0000256" key="1">
    <source>
        <dbReference type="ARBA" id="ARBA00022723"/>
    </source>
</evidence>
<dbReference type="EMBL" id="MN740533">
    <property type="protein sequence ID" value="QHU31841.1"/>
    <property type="molecule type" value="Genomic_DNA"/>
</dbReference>
<evidence type="ECO:0000256" key="3">
    <source>
        <dbReference type="ARBA" id="ARBA00022833"/>
    </source>
</evidence>
<dbReference type="SMART" id="SM00154">
    <property type="entry name" value="ZnF_AN1"/>
    <property type="match status" value="1"/>
</dbReference>
<keyword evidence="3" id="KW-0862">Zinc</keyword>
<dbReference type="Pfam" id="PF01428">
    <property type="entry name" value="zf-AN1"/>
    <property type="match status" value="1"/>
</dbReference>
<evidence type="ECO:0000256" key="2">
    <source>
        <dbReference type="ARBA" id="ARBA00022771"/>
    </source>
</evidence>
<dbReference type="InterPro" id="IPR000058">
    <property type="entry name" value="Znf_AN1"/>
</dbReference>
<dbReference type="PROSITE" id="PS51039">
    <property type="entry name" value="ZF_AN1"/>
    <property type="match status" value="1"/>
</dbReference>
<dbReference type="Gene3D" id="4.10.1110.10">
    <property type="entry name" value="AN1-like Zinc finger"/>
    <property type="match status" value="1"/>
</dbReference>
<proteinExistence type="predicted"/>
<dbReference type="SUPFAM" id="SSF118310">
    <property type="entry name" value="AN1-like Zinc finger"/>
    <property type="match status" value="1"/>
</dbReference>
<evidence type="ECO:0000313" key="5">
    <source>
        <dbReference type="EMBL" id="QHU31841.1"/>
    </source>
</evidence>
<dbReference type="InterPro" id="IPR035896">
    <property type="entry name" value="AN1-like_Znf"/>
</dbReference>
<dbReference type="PANTHER" id="PTHR10634">
    <property type="entry name" value="AN1-TYPE ZINC FINGER PROTEIN"/>
    <property type="match status" value="1"/>
</dbReference>